<feature type="region of interest" description="Disordered" evidence="1">
    <location>
        <begin position="1"/>
        <end position="40"/>
    </location>
</feature>
<protein>
    <submittedName>
        <fullName evidence="2">Uncharacterized protein</fullName>
    </submittedName>
</protein>
<accession>A0A8T0PKY8</accession>
<gene>
    <name evidence="2" type="ORF">PVAP13_8KG207406</name>
</gene>
<evidence type="ECO:0000256" key="1">
    <source>
        <dbReference type="SAM" id="MobiDB-lite"/>
    </source>
</evidence>
<keyword evidence="3" id="KW-1185">Reference proteome</keyword>
<name>A0A8T0PKY8_PANVG</name>
<sequence>MRTNTSRVRFPGLASRASRPKKESRLSRCRRRCQPQQTPPHLLTRTDHTTCCCGDTACSHRPPPTSTSQAIIAPAAGQLASLGEERCGMVALCGHAERGSYDVKAASRASVGGERKPCHRRVATAPPHFPTQTPDVASPQDLLPNVLFHRGGLHIPPAMLLSRLHSHRPGADCSSTPSRLLQPLCNSQNCKAQFRLTTPRTKVHATGW</sequence>
<reference evidence="2" key="1">
    <citation type="submission" date="2020-05" db="EMBL/GenBank/DDBJ databases">
        <title>WGS assembly of Panicum virgatum.</title>
        <authorList>
            <person name="Lovell J.T."/>
            <person name="Jenkins J."/>
            <person name="Shu S."/>
            <person name="Juenger T.E."/>
            <person name="Schmutz J."/>
        </authorList>
    </citation>
    <scope>NUCLEOTIDE SEQUENCE</scope>
    <source>
        <strain evidence="2">AP13</strain>
    </source>
</reference>
<dbReference type="EMBL" id="CM029051">
    <property type="protein sequence ID" value="KAG2562280.1"/>
    <property type="molecule type" value="Genomic_DNA"/>
</dbReference>
<evidence type="ECO:0000313" key="3">
    <source>
        <dbReference type="Proteomes" id="UP000823388"/>
    </source>
</evidence>
<evidence type="ECO:0000313" key="2">
    <source>
        <dbReference type="EMBL" id="KAG2562280.1"/>
    </source>
</evidence>
<comment type="caution">
    <text evidence="2">The sequence shown here is derived from an EMBL/GenBank/DDBJ whole genome shotgun (WGS) entry which is preliminary data.</text>
</comment>
<dbReference type="AlphaFoldDB" id="A0A8T0PKY8"/>
<proteinExistence type="predicted"/>
<organism evidence="2 3">
    <name type="scientific">Panicum virgatum</name>
    <name type="common">Blackwell switchgrass</name>
    <dbReference type="NCBI Taxonomy" id="38727"/>
    <lineage>
        <taxon>Eukaryota</taxon>
        <taxon>Viridiplantae</taxon>
        <taxon>Streptophyta</taxon>
        <taxon>Embryophyta</taxon>
        <taxon>Tracheophyta</taxon>
        <taxon>Spermatophyta</taxon>
        <taxon>Magnoliopsida</taxon>
        <taxon>Liliopsida</taxon>
        <taxon>Poales</taxon>
        <taxon>Poaceae</taxon>
        <taxon>PACMAD clade</taxon>
        <taxon>Panicoideae</taxon>
        <taxon>Panicodae</taxon>
        <taxon>Paniceae</taxon>
        <taxon>Panicinae</taxon>
        <taxon>Panicum</taxon>
        <taxon>Panicum sect. Hiantes</taxon>
    </lineage>
</organism>
<dbReference type="Proteomes" id="UP000823388">
    <property type="component" value="Chromosome 8K"/>
</dbReference>